<evidence type="ECO:0000256" key="5">
    <source>
        <dbReference type="ARBA" id="ARBA00022670"/>
    </source>
</evidence>
<dbReference type="NCBIfam" id="NF008131">
    <property type="entry name" value="PRK10879.1"/>
    <property type="match status" value="1"/>
</dbReference>
<dbReference type="InterPro" id="IPR001131">
    <property type="entry name" value="Peptidase_M24B_aminopep-P_CS"/>
</dbReference>
<dbReference type="InterPro" id="IPR052433">
    <property type="entry name" value="X-Pro_dipept-like"/>
</dbReference>
<dbReference type="PANTHER" id="PTHR43226">
    <property type="entry name" value="XAA-PRO AMINOPEPTIDASE 3"/>
    <property type="match status" value="1"/>
</dbReference>
<keyword evidence="9" id="KW-0464">Manganese</keyword>
<keyword evidence="6 13" id="KW-0479">Metal-binding</keyword>
<evidence type="ECO:0000313" key="15">
    <source>
        <dbReference type="EMBL" id="QBZ83598.1"/>
    </source>
</evidence>
<evidence type="ECO:0000256" key="4">
    <source>
        <dbReference type="ARBA" id="ARBA00012574"/>
    </source>
</evidence>
<comment type="catalytic activity">
    <reaction evidence="1">
        <text>Release of any N-terminal amino acid, including proline, that is linked to proline, even from a dipeptide or tripeptide.</text>
        <dbReference type="EC" id="3.4.11.9"/>
    </reaction>
</comment>
<dbReference type="FunFam" id="3.90.230.10:FF:000002">
    <property type="entry name" value="Xaa-Pro aminopeptidase 3"/>
    <property type="match status" value="1"/>
</dbReference>
<feature type="domain" description="Aminopeptidase P N-terminal" evidence="14">
    <location>
        <begin position="2"/>
        <end position="140"/>
    </location>
</feature>
<comment type="cofactor">
    <cofactor evidence="2">
        <name>Mn(2+)</name>
        <dbReference type="ChEBI" id="CHEBI:29035"/>
    </cofactor>
</comment>
<dbReference type="GO" id="GO:0005829">
    <property type="term" value="C:cytosol"/>
    <property type="evidence" value="ECO:0007669"/>
    <property type="project" value="TreeGrafter"/>
</dbReference>
<dbReference type="SMART" id="SM01011">
    <property type="entry name" value="AMP_N"/>
    <property type="match status" value="1"/>
</dbReference>
<dbReference type="InterPro" id="IPR029149">
    <property type="entry name" value="Creatin/AminoP/Spt16_N"/>
</dbReference>
<dbReference type="EC" id="3.4.11.9" evidence="4"/>
<evidence type="ECO:0000256" key="12">
    <source>
        <dbReference type="ARBA" id="ARBA00081411"/>
    </source>
</evidence>
<proteinExistence type="inferred from homology"/>
<evidence type="ECO:0000256" key="1">
    <source>
        <dbReference type="ARBA" id="ARBA00001424"/>
    </source>
</evidence>
<dbReference type="OrthoDB" id="9806388at2"/>
<reference evidence="15 16" key="1">
    <citation type="submission" date="2018-08" db="EMBL/GenBank/DDBJ databases">
        <title>Horizontal acquisition of hydrogen conversion ability and other habitat adaptations in Hydrogenovibrio crunogenus strains.</title>
        <authorList>
            <person name="Gonnella G."/>
            <person name="Adam N."/>
            <person name="Perner M."/>
        </authorList>
    </citation>
    <scope>NUCLEOTIDE SEQUENCE [LARGE SCALE GENOMIC DNA]</scope>
    <source>
        <strain evidence="15 16">SP-41</strain>
    </source>
</reference>
<dbReference type="GO" id="GO:0070006">
    <property type="term" value="F:metalloaminopeptidase activity"/>
    <property type="evidence" value="ECO:0007669"/>
    <property type="project" value="InterPro"/>
</dbReference>
<dbReference type="Gene3D" id="3.90.230.10">
    <property type="entry name" value="Creatinase/methionine aminopeptidase superfamily"/>
    <property type="match status" value="1"/>
</dbReference>
<keyword evidence="8" id="KW-0482">Metalloprotease</keyword>
<dbReference type="AlphaFoldDB" id="A0A4P7P0P9"/>
<dbReference type="CDD" id="cd01087">
    <property type="entry name" value="Prolidase"/>
    <property type="match status" value="1"/>
</dbReference>
<dbReference type="GO" id="GO:0030145">
    <property type="term" value="F:manganese ion binding"/>
    <property type="evidence" value="ECO:0007669"/>
    <property type="project" value="InterPro"/>
</dbReference>
<evidence type="ECO:0000256" key="3">
    <source>
        <dbReference type="ARBA" id="ARBA00008766"/>
    </source>
</evidence>
<dbReference type="InterPro" id="IPR007865">
    <property type="entry name" value="Aminopep_P_N"/>
</dbReference>
<organism evidence="15 16">
    <name type="scientific">Hydrogenovibrio crunogenus</name>
    <dbReference type="NCBI Taxonomy" id="39765"/>
    <lineage>
        <taxon>Bacteria</taxon>
        <taxon>Pseudomonadati</taxon>
        <taxon>Pseudomonadota</taxon>
        <taxon>Gammaproteobacteria</taxon>
        <taxon>Thiotrichales</taxon>
        <taxon>Piscirickettsiaceae</taxon>
        <taxon>Hydrogenovibrio</taxon>
    </lineage>
</organism>
<keyword evidence="7 15" id="KW-0378">Hydrolase</keyword>
<evidence type="ECO:0000256" key="2">
    <source>
        <dbReference type="ARBA" id="ARBA00001936"/>
    </source>
</evidence>
<keyword evidence="5" id="KW-0645">Protease</keyword>
<evidence type="ECO:0000256" key="9">
    <source>
        <dbReference type="ARBA" id="ARBA00023211"/>
    </source>
</evidence>
<dbReference type="Proteomes" id="UP000296201">
    <property type="component" value="Chromosome"/>
</dbReference>
<name>A0A4P7P0P9_9GAMM</name>
<evidence type="ECO:0000256" key="7">
    <source>
        <dbReference type="ARBA" id="ARBA00022801"/>
    </source>
</evidence>
<sequence>MISMTLFQARRKALLEKLPDNSVAFIASGEEKIRNRDVEYEFRAESDFYYLTGFAEPDAVLMLIKRTNSSDVTQQSMLFLRPKDEEQEIWQGRRLGVDKAPETLNIDQAWSIDDFEEQVPELMEGMSSLFFTFAQLSEWSELASSWIQAQKAKARKGIQAPTQLQDLDAILHEMRVIKSAEEIDWMRQAAQITVKGHLAAMRSVAPEKYEYQVQSDLENAFKQNGSPRVAFNTIVAGGENACVLHYTENTALIQDGTLVLVDAGAEFAGYAGDITSTFPANGQFSESQAALYEIVLAAQKAAIEVIQPGLRYDVMHQASAKVLTEGLVRLGILRGDVDQLVEEEAYKRFFMHGTGHWLGMDVHDVGLYKHQGEWRTLQAGMVVTVEPGIYISSDCVDVDAQYRGIGIRIEDDVVVTETGHDVLTTGLPRTVAEIEQWMAQNRD</sequence>
<evidence type="ECO:0000256" key="11">
    <source>
        <dbReference type="ARBA" id="ARBA00075356"/>
    </source>
</evidence>
<dbReference type="Gene3D" id="3.40.350.10">
    <property type="entry name" value="Creatinase/prolidase N-terminal domain"/>
    <property type="match status" value="1"/>
</dbReference>
<dbReference type="GO" id="GO:0006508">
    <property type="term" value="P:proteolysis"/>
    <property type="evidence" value="ECO:0007669"/>
    <property type="project" value="UniProtKB-KW"/>
</dbReference>
<dbReference type="PROSITE" id="PS00491">
    <property type="entry name" value="PROLINE_PEPTIDASE"/>
    <property type="match status" value="1"/>
</dbReference>
<dbReference type="Pfam" id="PF00557">
    <property type="entry name" value="Peptidase_M24"/>
    <property type="match status" value="1"/>
</dbReference>
<evidence type="ECO:0000259" key="14">
    <source>
        <dbReference type="SMART" id="SM01011"/>
    </source>
</evidence>
<dbReference type="EMBL" id="CP032096">
    <property type="protein sequence ID" value="QBZ83598.1"/>
    <property type="molecule type" value="Genomic_DNA"/>
</dbReference>
<protein>
    <recommendedName>
        <fullName evidence="10">Xaa-Pro aminopeptidase</fullName>
        <ecNumber evidence="4">3.4.11.9</ecNumber>
    </recommendedName>
    <alternativeName>
        <fullName evidence="11">Aminopeptidase P II</fullName>
    </alternativeName>
    <alternativeName>
        <fullName evidence="12">X-Pro aminopeptidase</fullName>
    </alternativeName>
</protein>
<dbReference type="PANTHER" id="PTHR43226:SF4">
    <property type="entry name" value="XAA-PRO AMINOPEPTIDASE 3"/>
    <property type="match status" value="1"/>
</dbReference>
<evidence type="ECO:0000256" key="8">
    <source>
        <dbReference type="ARBA" id="ARBA00023049"/>
    </source>
</evidence>
<evidence type="ECO:0000256" key="13">
    <source>
        <dbReference type="RuleBase" id="RU000590"/>
    </source>
</evidence>
<evidence type="ECO:0000313" key="16">
    <source>
        <dbReference type="Proteomes" id="UP000296201"/>
    </source>
</evidence>
<evidence type="ECO:0000256" key="10">
    <source>
        <dbReference type="ARBA" id="ARBA00069363"/>
    </source>
</evidence>
<dbReference type="Pfam" id="PF05195">
    <property type="entry name" value="AMP_N"/>
    <property type="match status" value="1"/>
</dbReference>
<keyword evidence="16" id="KW-1185">Reference proteome</keyword>
<comment type="similarity">
    <text evidence="3 13">Belongs to the peptidase M24B family.</text>
</comment>
<gene>
    <name evidence="15" type="primary">pepP</name>
    <name evidence="15" type="ORF">GHNINEIG_01658</name>
</gene>
<dbReference type="InterPro" id="IPR036005">
    <property type="entry name" value="Creatinase/aminopeptidase-like"/>
</dbReference>
<accession>A0A4P7P0P9</accession>
<dbReference type="InterPro" id="IPR000994">
    <property type="entry name" value="Pept_M24"/>
</dbReference>
<dbReference type="SUPFAM" id="SSF53092">
    <property type="entry name" value="Creatinase/prolidase N-terminal domain"/>
    <property type="match status" value="1"/>
</dbReference>
<keyword evidence="15" id="KW-0031">Aminopeptidase</keyword>
<dbReference type="SUPFAM" id="SSF55920">
    <property type="entry name" value="Creatinase/aminopeptidase"/>
    <property type="match status" value="1"/>
</dbReference>
<evidence type="ECO:0000256" key="6">
    <source>
        <dbReference type="ARBA" id="ARBA00022723"/>
    </source>
</evidence>